<comment type="similarity">
    <text evidence="4">Belongs to the TMEM43 family.</text>
</comment>
<dbReference type="PANTHER" id="PTHR13416:SF2">
    <property type="entry name" value="TRANSMEMBRANE PROTEIN 43"/>
    <property type="match status" value="1"/>
</dbReference>
<accession>Q22KS6</accession>
<evidence type="ECO:0000256" key="3">
    <source>
        <dbReference type="ARBA" id="ARBA00004586"/>
    </source>
</evidence>
<keyword evidence="6" id="KW-0256">Endoplasmic reticulum</keyword>
<keyword evidence="9" id="KW-0539">Nucleus</keyword>
<evidence type="ECO:0000256" key="7">
    <source>
        <dbReference type="ARBA" id="ARBA00022989"/>
    </source>
</evidence>
<dbReference type="PANTHER" id="PTHR13416">
    <property type="match status" value="1"/>
</dbReference>
<dbReference type="KEGG" id="tet:TTHERM_00312030"/>
<evidence type="ECO:0000256" key="10">
    <source>
        <dbReference type="SAM" id="Coils"/>
    </source>
</evidence>
<dbReference type="InParanoid" id="Q22KS6"/>
<evidence type="ECO:0000256" key="1">
    <source>
        <dbReference type="ARBA" id="ARBA00004127"/>
    </source>
</evidence>
<keyword evidence="5 11" id="KW-0812">Transmembrane</keyword>
<comment type="subcellular location">
    <subcellularLocation>
        <location evidence="1">Endomembrane system</location>
        <topology evidence="1">Multi-pass membrane protein</topology>
    </subcellularLocation>
    <subcellularLocation>
        <location evidence="3">Endoplasmic reticulum membrane</location>
    </subcellularLocation>
    <subcellularLocation>
        <location evidence="2">Nucleus envelope</location>
    </subcellularLocation>
</comment>
<sequence>MDINTQNKQQEVKIIRQDFLSFPIQNYVIGISLLGLTSYKFYQNIPFFIKWSKYQNYLKGIKNITAKDLNPNQIVHCSGQLKLDATKIIQDKLFSINSQQNMGLYRKVEIYKTIGKQQKEDWYNVNYLEQEQIPIEVKELKSQVLTNSDAYLDDYKLSNSLLQILAEGNCQQISLNKDNIIKYYESLKQQQNEQGNFLENVQQMKNESLFLAQNESKLSQIKQFYQNHPFKLSEETKKVVEVFDNSIYIVKTLEEISEGDIKISYYDINKIENITVLGQKQDNLITDFQVPELAQNNEIIEIKMNDNIFQFKVGQIGFAFKGNLDEKQVLKEFEVAVGEYTLPEFIIMCLLAFLYCYISDQFFADFKFSLSEEEMKEVAKKMVQKVNDTEINVKEKEKHKLIINLSALILSIIHFQAQQNLVKGIYVLPSTILLLSGAAYVSIEIKKVLEFSKVLEEEIKQQKQELQAKLLNNQQNQQQ</sequence>
<dbReference type="GO" id="GO:0071763">
    <property type="term" value="P:nuclear membrane organization"/>
    <property type="evidence" value="ECO:0007669"/>
    <property type="project" value="TreeGrafter"/>
</dbReference>
<organism evidence="11 12">
    <name type="scientific">Tetrahymena thermophila (strain SB210)</name>
    <dbReference type="NCBI Taxonomy" id="312017"/>
    <lineage>
        <taxon>Eukaryota</taxon>
        <taxon>Sar</taxon>
        <taxon>Alveolata</taxon>
        <taxon>Ciliophora</taxon>
        <taxon>Intramacronucleata</taxon>
        <taxon>Oligohymenophorea</taxon>
        <taxon>Hymenostomatida</taxon>
        <taxon>Tetrahymenina</taxon>
        <taxon>Tetrahymenidae</taxon>
        <taxon>Tetrahymena</taxon>
    </lineage>
</organism>
<keyword evidence="7" id="KW-1133">Transmembrane helix</keyword>
<dbReference type="RefSeq" id="XP_001033386.1">
    <property type="nucleotide sequence ID" value="XM_001033386.2"/>
</dbReference>
<dbReference type="Pfam" id="PF07787">
    <property type="entry name" value="TMEM43"/>
    <property type="match status" value="1"/>
</dbReference>
<evidence type="ECO:0000313" key="12">
    <source>
        <dbReference type="Proteomes" id="UP000009168"/>
    </source>
</evidence>
<dbReference type="InterPro" id="IPR012430">
    <property type="entry name" value="TMEM43_fam"/>
</dbReference>
<reference evidence="12" key="1">
    <citation type="journal article" date="2006" name="PLoS Biol.">
        <title>Macronuclear genome sequence of the ciliate Tetrahymena thermophila, a model eukaryote.</title>
        <authorList>
            <person name="Eisen J.A."/>
            <person name="Coyne R.S."/>
            <person name="Wu M."/>
            <person name="Wu D."/>
            <person name="Thiagarajan M."/>
            <person name="Wortman J.R."/>
            <person name="Badger J.H."/>
            <person name="Ren Q."/>
            <person name="Amedeo P."/>
            <person name="Jones K.M."/>
            <person name="Tallon L.J."/>
            <person name="Delcher A.L."/>
            <person name="Salzberg S.L."/>
            <person name="Silva J.C."/>
            <person name="Haas B.J."/>
            <person name="Majoros W.H."/>
            <person name="Farzad M."/>
            <person name="Carlton J.M."/>
            <person name="Smith R.K. Jr."/>
            <person name="Garg J."/>
            <person name="Pearlman R.E."/>
            <person name="Karrer K.M."/>
            <person name="Sun L."/>
            <person name="Manning G."/>
            <person name="Elde N.C."/>
            <person name="Turkewitz A.P."/>
            <person name="Asai D.J."/>
            <person name="Wilkes D.E."/>
            <person name="Wang Y."/>
            <person name="Cai H."/>
            <person name="Collins K."/>
            <person name="Stewart B.A."/>
            <person name="Lee S.R."/>
            <person name="Wilamowska K."/>
            <person name="Weinberg Z."/>
            <person name="Ruzzo W.L."/>
            <person name="Wloga D."/>
            <person name="Gaertig J."/>
            <person name="Frankel J."/>
            <person name="Tsao C.-C."/>
            <person name="Gorovsky M.A."/>
            <person name="Keeling P.J."/>
            <person name="Waller R.F."/>
            <person name="Patron N.J."/>
            <person name="Cherry J.M."/>
            <person name="Stover N.A."/>
            <person name="Krieger C.J."/>
            <person name="del Toro C."/>
            <person name="Ryder H.F."/>
            <person name="Williamson S.C."/>
            <person name="Barbeau R.A."/>
            <person name="Hamilton E.P."/>
            <person name="Orias E."/>
        </authorList>
    </citation>
    <scope>NUCLEOTIDE SEQUENCE [LARGE SCALE GENOMIC DNA]</scope>
    <source>
        <strain evidence="12">SB210</strain>
    </source>
</reference>
<evidence type="ECO:0000256" key="9">
    <source>
        <dbReference type="ARBA" id="ARBA00023242"/>
    </source>
</evidence>
<evidence type="ECO:0000256" key="4">
    <source>
        <dbReference type="ARBA" id="ARBA00006627"/>
    </source>
</evidence>
<evidence type="ECO:0000256" key="8">
    <source>
        <dbReference type="ARBA" id="ARBA00023136"/>
    </source>
</evidence>
<keyword evidence="8" id="KW-0472">Membrane</keyword>
<dbReference type="Proteomes" id="UP000009168">
    <property type="component" value="Unassembled WGS sequence"/>
</dbReference>
<keyword evidence="12" id="KW-1185">Reference proteome</keyword>
<evidence type="ECO:0000256" key="5">
    <source>
        <dbReference type="ARBA" id="ARBA00022692"/>
    </source>
</evidence>
<gene>
    <name evidence="11" type="ORF">TTHERM_00312030</name>
</gene>
<name>Q22KS6_TETTS</name>
<dbReference type="GO" id="GO:0005637">
    <property type="term" value="C:nuclear inner membrane"/>
    <property type="evidence" value="ECO:0007669"/>
    <property type="project" value="TreeGrafter"/>
</dbReference>
<dbReference type="EMBL" id="GG662498">
    <property type="protein sequence ID" value="EAR85723.1"/>
    <property type="molecule type" value="Genomic_DNA"/>
</dbReference>
<proteinExistence type="inferred from homology"/>
<dbReference type="AlphaFoldDB" id="Q22KS6"/>
<evidence type="ECO:0000256" key="2">
    <source>
        <dbReference type="ARBA" id="ARBA00004259"/>
    </source>
</evidence>
<protein>
    <submittedName>
        <fullName evidence="11">Transmembrane protein, putative</fullName>
    </submittedName>
</protein>
<feature type="coiled-coil region" evidence="10">
    <location>
        <begin position="445"/>
        <end position="479"/>
    </location>
</feature>
<dbReference type="GeneID" id="7844712"/>
<dbReference type="GO" id="GO:0006629">
    <property type="term" value="P:lipid metabolic process"/>
    <property type="evidence" value="ECO:0007669"/>
    <property type="project" value="TreeGrafter"/>
</dbReference>
<dbReference type="HOGENOM" id="CLU_570502_0_0_1"/>
<evidence type="ECO:0000256" key="6">
    <source>
        <dbReference type="ARBA" id="ARBA00022824"/>
    </source>
</evidence>
<dbReference type="GO" id="GO:0005789">
    <property type="term" value="C:endoplasmic reticulum membrane"/>
    <property type="evidence" value="ECO:0007669"/>
    <property type="project" value="UniProtKB-SubCell"/>
</dbReference>
<evidence type="ECO:0000313" key="11">
    <source>
        <dbReference type="EMBL" id="EAR85723.1"/>
    </source>
</evidence>
<keyword evidence="10" id="KW-0175">Coiled coil</keyword>